<evidence type="ECO:0000313" key="8">
    <source>
        <dbReference type="Proteomes" id="UP000050794"/>
    </source>
</evidence>
<keyword evidence="4 5" id="KW-0472">Membrane</keyword>
<feature type="transmembrane region" description="Helical" evidence="5">
    <location>
        <begin position="153"/>
        <end position="172"/>
    </location>
</feature>
<feature type="domain" description="G-protein coupled receptors family 1 profile" evidence="6">
    <location>
        <begin position="39"/>
        <end position="339"/>
    </location>
</feature>
<dbReference type="PROSITE" id="PS50262">
    <property type="entry name" value="G_PROTEIN_RECEP_F1_2"/>
    <property type="match status" value="1"/>
</dbReference>
<evidence type="ECO:0000313" key="7">
    <source>
        <dbReference type="EMBL" id="VDM44535.1"/>
    </source>
</evidence>
<comment type="subcellular location">
    <subcellularLocation>
        <location evidence="1">Membrane</location>
    </subcellularLocation>
</comment>
<evidence type="ECO:0000313" key="9">
    <source>
        <dbReference type="WBParaSite" id="TCNE_0001321401-mRNA-1"/>
    </source>
</evidence>
<accession>A0A183UXJ4</accession>
<feature type="transmembrane region" description="Helical" evidence="5">
    <location>
        <begin position="28"/>
        <end position="48"/>
    </location>
</feature>
<feature type="transmembrane region" description="Helical" evidence="5">
    <location>
        <begin position="206"/>
        <end position="233"/>
    </location>
</feature>
<evidence type="ECO:0000256" key="5">
    <source>
        <dbReference type="SAM" id="Phobius"/>
    </source>
</evidence>
<dbReference type="SUPFAM" id="SSF81321">
    <property type="entry name" value="Family A G protein-coupled receptor-like"/>
    <property type="match status" value="1"/>
</dbReference>
<organism evidence="8 9">
    <name type="scientific">Toxocara canis</name>
    <name type="common">Canine roundworm</name>
    <dbReference type="NCBI Taxonomy" id="6265"/>
    <lineage>
        <taxon>Eukaryota</taxon>
        <taxon>Metazoa</taxon>
        <taxon>Ecdysozoa</taxon>
        <taxon>Nematoda</taxon>
        <taxon>Chromadorea</taxon>
        <taxon>Rhabditida</taxon>
        <taxon>Spirurina</taxon>
        <taxon>Ascaridomorpha</taxon>
        <taxon>Ascaridoidea</taxon>
        <taxon>Toxocaridae</taxon>
        <taxon>Toxocara</taxon>
    </lineage>
</organism>
<dbReference type="WBParaSite" id="TCNE_0001321401-mRNA-1">
    <property type="protein sequence ID" value="TCNE_0001321401-mRNA-1"/>
    <property type="gene ID" value="TCNE_0001321401"/>
</dbReference>
<gene>
    <name evidence="7" type="ORF">TCNE_LOCUS13214</name>
</gene>
<keyword evidence="3 5" id="KW-1133">Transmembrane helix</keyword>
<evidence type="ECO:0000256" key="3">
    <source>
        <dbReference type="ARBA" id="ARBA00022989"/>
    </source>
</evidence>
<evidence type="ECO:0000256" key="2">
    <source>
        <dbReference type="ARBA" id="ARBA00022692"/>
    </source>
</evidence>
<sequence>MELEESMKQPTCASTEANALIDCIDKPISTVIIVLGIAGNIYSVVLLFHMRLHSSMLISLLILSVWDIVLLAASFLHYSLASNVHLWRISPDHEGIHAVSLNGFVAFAHLMSTWMLIEVFAKRFVAVSRPLKLLGQPRIACFKRRRQSYLRMAAFEFKYPIMTVIFAAVVTLPTSFEYTVVHCTRDGQHSYEIVATDLLRRPAYRLLYRTLLMTFLKTFGPFVIISALAIATLNEYRRSLRRRAAIILVQDEIHASDRDKTRSLQMVSSVLLVKFVLLRCFPTFLEIWQYRGLEMTPAFEPLPSSLTHNEVPTSSSVTLLARLAYLLVLLNSATNSLVIVILKSFLDSVRRKRAQMRQRISVAQHVDQVLLKFSYYALLFFERKCFTSNVPNDP</sequence>
<evidence type="ECO:0000259" key="6">
    <source>
        <dbReference type="PROSITE" id="PS50262"/>
    </source>
</evidence>
<evidence type="ECO:0000256" key="4">
    <source>
        <dbReference type="ARBA" id="ARBA00023136"/>
    </source>
</evidence>
<dbReference type="PANTHER" id="PTHR46641:SF9">
    <property type="entry name" value="G-PROTEIN COUPLED RECEPTORS FAMILY 1 PROFILE DOMAIN-CONTAINING PROTEIN"/>
    <property type="match status" value="1"/>
</dbReference>
<reference evidence="7 8" key="2">
    <citation type="submission" date="2018-11" db="EMBL/GenBank/DDBJ databases">
        <authorList>
            <consortium name="Pathogen Informatics"/>
        </authorList>
    </citation>
    <scope>NUCLEOTIDE SEQUENCE [LARGE SCALE GENOMIC DNA]</scope>
</reference>
<dbReference type="EMBL" id="UYWY01021616">
    <property type="protein sequence ID" value="VDM44535.1"/>
    <property type="molecule type" value="Genomic_DNA"/>
</dbReference>
<feature type="transmembrane region" description="Helical" evidence="5">
    <location>
        <begin position="60"/>
        <end position="81"/>
    </location>
</feature>
<evidence type="ECO:0000256" key="1">
    <source>
        <dbReference type="ARBA" id="ARBA00004370"/>
    </source>
</evidence>
<dbReference type="AlphaFoldDB" id="A0A183UXJ4"/>
<dbReference type="Gene3D" id="1.20.1070.10">
    <property type="entry name" value="Rhodopsin 7-helix transmembrane proteins"/>
    <property type="match status" value="1"/>
</dbReference>
<feature type="transmembrane region" description="Helical" evidence="5">
    <location>
        <begin position="323"/>
        <end position="346"/>
    </location>
</feature>
<feature type="transmembrane region" description="Helical" evidence="5">
    <location>
        <begin position="101"/>
        <end position="121"/>
    </location>
</feature>
<dbReference type="InterPro" id="IPR017452">
    <property type="entry name" value="GPCR_Rhodpsn_7TM"/>
</dbReference>
<dbReference type="GO" id="GO:0016020">
    <property type="term" value="C:membrane"/>
    <property type="evidence" value="ECO:0007669"/>
    <property type="project" value="UniProtKB-SubCell"/>
</dbReference>
<feature type="transmembrane region" description="Helical" evidence="5">
    <location>
        <begin position="266"/>
        <end position="285"/>
    </location>
</feature>
<dbReference type="PANTHER" id="PTHR46641">
    <property type="entry name" value="FMRFAMIDE RECEPTOR-RELATED"/>
    <property type="match status" value="1"/>
</dbReference>
<protein>
    <submittedName>
        <fullName evidence="9">G_PROTEIN_RECEP_F1_2 domain-containing protein</fullName>
    </submittedName>
</protein>
<keyword evidence="8" id="KW-1185">Reference proteome</keyword>
<dbReference type="Proteomes" id="UP000050794">
    <property type="component" value="Unassembled WGS sequence"/>
</dbReference>
<name>A0A183UXJ4_TOXCA</name>
<keyword evidence="2 5" id="KW-0812">Transmembrane</keyword>
<proteinExistence type="predicted"/>
<reference evidence="9" key="1">
    <citation type="submission" date="2016-06" db="UniProtKB">
        <authorList>
            <consortium name="WormBaseParasite"/>
        </authorList>
    </citation>
    <scope>IDENTIFICATION</scope>
</reference>
<dbReference type="InterPro" id="IPR052954">
    <property type="entry name" value="GPCR-Ligand_Int"/>
</dbReference>